<feature type="signal peptide" evidence="1">
    <location>
        <begin position="1"/>
        <end position="21"/>
    </location>
</feature>
<feature type="chain" id="PRO_5026966283" evidence="1">
    <location>
        <begin position="22"/>
        <end position="144"/>
    </location>
</feature>
<organism evidence="2">
    <name type="scientific">Tanacetum cinerariifolium</name>
    <name type="common">Dalmatian daisy</name>
    <name type="synonym">Chrysanthemum cinerariifolium</name>
    <dbReference type="NCBI Taxonomy" id="118510"/>
    <lineage>
        <taxon>Eukaryota</taxon>
        <taxon>Viridiplantae</taxon>
        <taxon>Streptophyta</taxon>
        <taxon>Embryophyta</taxon>
        <taxon>Tracheophyta</taxon>
        <taxon>Spermatophyta</taxon>
        <taxon>Magnoliopsida</taxon>
        <taxon>eudicotyledons</taxon>
        <taxon>Gunneridae</taxon>
        <taxon>Pentapetalae</taxon>
        <taxon>asterids</taxon>
        <taxon>campanulids</taxon>
        <taxon>Asterales</taxon>
        <taxon>Asteraceae</taxon>
        <taxon>Asteroideae</taxon>
        <taxon>Anthemideae</taxon>
        <taxon>Anthemidinae</taxon>
        <taxon>Tanacetum</taxon>
    </lineage>
</organism>
<sequence length="144" mass="16695">MFGTLTRVMLHYGGVLVWALATEYKDFGYVDIEREENRVCKWSFTTDLRGLGFKDEDVNGLHYRESTKTLTDGLRLIHDEASLYEMLSCASRTGLVELYVEHSEDWLRANNKLVDMNITTGTSNFIQILYRVNDDDFYENCGEL</sequence>
<dbReference type="EMBL" id="BKCJ010000473">
    <property type="protein sequence ID" value="GEU33518.1"/>
    <property type="molecule type" value="Genomic_DNA"/>
</dbReference>
<evidence type="ECO:0000256" key="1">
    <source>
        <dbReference type="SAM" id="SignalP"/>
    </source>
</evidence>
<protein>
    <submittedName>
        <fullName evidence="2">Uncharacterized protein</fullName>
    </submittedName>
</protein>
<accession>A0A6L2J963</accession>
<gene>
    <name evidence="2" type="ORF">Tci_005496</name>
</gene>
<keyword evidence="1" id="KW-0732">Signal</keyword>
<reference evidence="2" key="1">
    <citation type="journal article" date="2019" name="Sci. Rep.">
        <title>Draft genome of Tanacetum cinerariifolium, the natural source of mosquito coil.</title>
        <authorList>
            <person name="Yamashiro T."/>
            <person name="Shiraishi A."/>
            <person name="Satake H."/>
            <person name="Nakayama K."/>
        </authorList>
    </citation>
    <scope>NUCLEOTIDE SEQUENCE</scope>
</reference>
<comment type="caution">
    <text evidence="2">The sequence shown here is derived from an EMBL/GenBank/DDBJ whole genome shotgun (WGS) entry which is preliminary data.</text>
</comment>
<evidence type="ECO:0000313" key="2">
    <source>
        <dbReference type="EMBL" id="GEU33518.1"/>
    </source>
</evidence>
<name>A0A6L2J963_TANCI</name>
<dbReference type="AlphaFoldDB" id="A0A6L2J963"/>
<proteinExistence type="predicted"/>